<gene>
    <name evidence="2" type="ORF">EXJ73_17730</name>
</gene>
<feature type="domain" description="DUF4440" evidence="1">
    <location>
        <begin position="52"/>
        <end position="160"/>
    </location>
</feature>
<proteinExistence type="predicted"/>
<dbReference type="SUPFAM" id="SSF54427">
    <property type="entry name" value="NTF2-like"/>
    <property type="match status" value="1"/>
</dbReference>
<sequence length="169" mass="18660">MGVTDTLRAALGTAAGLLLMLLGSGCTTAPRVLVSPPLSCDAPGSNCVGDLMQALEAWKEAYNRRDPRQLQQLYAPGALITDDEYTAVPLDGEGVPLFFDEMSQRPTARMRWIIGNLQLFGDTAVRSGECEFEEQSDGQARTRPVRYSFAYERIGGRWLIVLQHLTRRP</sequence>
<evidence type="ECO:0000259" key="1">
    <source>
        <dbReference type="Pfam" id="PF14534"/>
    </source>
</evidence>
<dbReference type="AlphaFoldDB" id="A0A9X4LJZ2"/>
<evidence type="ECO:0000313" key="2">
    <source>
        <dbReference type="EMBL" id="MDG0864306.1"/>
    </source>
</evidence>
<name>A0A9X4LJZ2_9BURK</name>
<keyword evidence="3" id="KW-1185">Reference proteome</keyword>
<dbReference type="EMBL" id="SGUG01000030">
    <property type="protein sequence ID" value="MDG0864306.1"/>
    <property type="molecule type" value="Genomic_DNA"/>
</dbReference>
<dbReference type="Proteomes" id="UP001152766">
    <property type="component" value="Unassembled WGS sequence"/>
</dbReference>
<dbReference type="InterPro" id="IPR032710">
    <property type="entry name" value="NTF2-like_dom_sf"/>
</dbReference>
<comment type="caution">
    <text evidence="2">The sequence shown here is derived from an EMBL/GenBank/DDBJ whole genome shotgun (WGS) entry which is preliminary data.</text>
</comment>
<accession>A0A9X4LJZ2</accession>
<dbReference type="Pfam" id="PF14534">
    <property type="entry name" value="DUF4440"/>
    <property type="match status" value="1"/>
</dbReference>
<organism evidence="2 3">
    <name type="scientific">Pelomonas aquatica</name>
    <dbReference type="NCBI Taxonomy" id="431058"/>
    <lineage>
        <taxon>Bacteria</taxon>
        <taxon>Pseudomonadati</taxon>
        <taxon>Pseudomonadota</taxon>
        <taxon>Betaproteobacteria</taxon>
        <taxon>Burkholderiales</taxon>
        <taxon>Sphaerotilaceae</taxon>
        <taxon>Roseateles</taxon>
    </lineage>
</organism>
<dbReference type="Gene3D" id="3.10.450.50">
    <property type="match status" value="1"/>
</dbReference>
<protein>
    <submittedName>
        <fullName evidence="2">Nuclear transport factor 2 family protein</fullName>
    </submittedName>
</protein>
<reference evidence="2" key="1">
    <citation type="submission" date="2019-02" db="EMBL/GenBank/DDBJ databases">
        <title>Draft genome of the type strain Pelomonas aquatica CCUG 52575T.</title>
        <authorList>
            <person name="Gomila M."/>
            <person name="Lalucat J."/>
        </authorList>
    </citation>
    <scope>NUCLEOTIDE SEQUENCE</scope>
    <source>
        <strain evidence="2">CCUG 52575</strain>
    </source>
</reference>
<dbReference type="InterPro" id="IPR027843">
    <property type="entry name" value="DUF4440"/>
</dbReference>
<evidence type="ECO:0000313" key="3">
    <source>
        <dbReference type="Proteomes" id="UP001152766"/>
    </source>
</evidence>